<proteinExistence type="predicted"/>
<reference evidence="1" key="1">
    <citation type="submission" date="2022-07" db="EMBL/GenBank/DDBJ databases">
        <title>Phylogenomic reconstructions and comparative analyses of Kickxellomycotina fungi.</title>
        <authorList>
            <person name="Reynolds N.K."/>
            <person name="Stajich J.E."/>
            <person name="Barry K."/>
            <person name="Grigoriev I.V."/>
            <person name="Crous P."/>
            <person name="Smith M.E."/>
        </authorList>
    </citation>
    <scope>NUCLEOTIDE SEQUENCE</scope>
    <source>
        <strain evidence="1">BCRC 34780</strain>
    </source>
</reference>
<dbReference type="Proteomes" id="UP001140087">
    <property type="component" value="Unassembled WGS sequence"/>
</dbReference>
<evidence type="ECO:0000313" key="2">
    <source>
        <dbReference type="Proteomes" id="UP001140087"/>
    </source>
</evidence>
<gene>
    <name evidence="1" type="ORF">H4R21_003983</name>
</gene>
<accession>A0ACC1L0P7</accession>
<evidence type="ECO:0000313" key="1">
    <source>
        <dbReference type="EMBL" id="KAJ2798307.1"/>
    </source>
</evidence>
<dbReference type="EMBL" id="JANBUN010001398">
    <property type="protein sequence ID" value="KAJ2798307.1"/>
    <property type="molecule type" value="Genomic_DNA"/>
</dbReference>
<name>A0ACC1L0P7_9FUNG</name>
<sequence length="299" mass="33315">MTTGALADMWLANLPSYHSWAPFSTDSNSQVIEFPKLKRLWAIYFTVNRDGGFAGRHRDGHPWRLHFPSLKTLNVECTQNTCPLLEYAVLPPHMESIHIQLHVATYLSIANRVLPTAKRITIRTTSGASGDASGLPAINRILESACASESLGLEINDRLLPVVPESITCTTLTQLLIAARTSLDTMLAFIERLPRLVSLTLYDLGVNAIQTDISVPDADEETVVEPLRTSLESLTIKYDIWTHSPDRAVAVAKFVLLKIPTLTKLLAVQTPESPVISFAEEYTPRYPHLSDVELELYRR</sequence>
<keyword evidence="2" id="KW-1185">Reference proteome</keyword>
<comment type="caution">
    <text evidence="1">The sequence shown here is derived from an EMBL/GenBank/DDBJ whole genome shotgun (WGS) entry which is preliminary data.</text>
</comment>
<protein>
    <submittedName>
        <fullName evidence="1">Uncharacterized protein</fullName>
    </submittedName>
</protein>
<organism evidence="1 2">
    <name type="scientific">Coemansia helicoidea</name>
    <dbReference type="NCBI Taxonomy" id="1286919"/>
    <lineage>
        <taxon>Eukaryota</taxon>
        <taxon>Fungi</taxon>
        <taxon>Fungi incertae sedis</taxon>
        <taxon>Zoopagomycota</taxon>
        <taxon>Kickxellomycotina</taxon>
        <taxon>Kickxellomycetes</taxon>
        <taxon>Kickxellales</taxon>
        <taxon>Kickxellaceae</taxon>
        <taxon>Coemansia</taxon>
    </lineage>
</organism>